<evidence type="ECO:0000313" key="2">
    <source>
        <dbReference type="Proteomes" id="UP000176740"/>
    </source>
</evidence>
<gene>
    <name evidence="1" type="ORF">A3A49_01210</name>
</gene>
<reference evidence="1 2" key="1">
    <citation type="journal article" date="2016" name="Nat. Commun.">
        <title>Thousands of microbial genomes shed light on interconnected biogeochemical processes in an aquifer system.</title>
        <authorList>
            <person name="Anantharaman K."/>
            <person name="Brown C.T."/>
            <person name="Hug L.A."/>
            <person name="Sharon I."/>
            <person name="Castelle C.J."/>
            <person name="Probst A.J."/>
            <person name="Thomas B.C."/>
            <person name="Singh A."/>
            <person name="Wilkins M.J."/>
            <person name="Karaoz U."/>
            <person name="Brodie E.L."/>
            <person name="Williams K.H."/>
            <person name="Hubbard S.S."/>
            <person name="Banfield J.F."/>
        </authorList>
    </citation>
    <scope>NUCLEOTIDE SEQUENCE [LARGE SCALE GENOMIC DNA]</scope>
</reference>
<organism evidence="1 2">
    <name type="scientific">Candidatus Curtissbacteria bacterium RIFCSPLOWO2_01_FULL_38_11b</name>
    <dbReference type="NCBI Taxonomy" id="1797725"/>
    <lineage>
        <taxon>Bacteria</taxon>
        <taxon>Candidatus Curtissiibacteriota</taxon>
    </lineage>
</organism>
<dbReference type="STRING" id="1797725.A3A49_01210"/>
<accession>A0A1F5GZL8</accession>
<evidence type="ECO:0000313" key="1">
    <source>
        <dbReference type="EMBL" id="OGD97301.1"/>
    </source>
</evidence>
<comment type="caution">
    <text evidence="1">The sequence shown here is derived from an EMBL/GenBank/DDBJ whole genome shotgun (WGS) entry which is preliminary data.</text>
</comment>
<name>A0A1F5GZL8_9BACT</name>
<sequence>MSHETAIDEPVKVWALFDSSISRAFLRINSEQVKIFPIAMSWQRRLVKFEKLILTTSRRVGHIKILTLVCASKTANYELEYNSENYMWKLKKVMPFV</sequence>
<proteinExistence type="predicted"/>
<protein>
    <submittedName>
        <fullName evidence="1">Uncharacterized protein</fullName>
    </submittedName>
</protein>
<dbReference type="Proteomes" id="UP000176740">
    <property type="component" value="Unassembled WGS sequence"/>
</dbReference>
<dbReference type="AlphaFoldDB" id="A0A1F5GZL8"/>
<dbReference type="EMBL" id="MFBO01000035">
    <property type="protein sequence ID" value="OGD97301.1"/>
    <property type="molecule type" value="Genomic_DNA"/>
</dbReference>